<dbReference type="SUPFAM" id="SSF56349">
    <property type="entry name" value="DNA breaking-rejoining enzymes"/>
    <property type="match status" value="1"/>
</dbReference>
<dbReference type="InterPro" id="IPR011010">
    <property type="entry name" value="DNA_brk_join_enz"/>
</dbReference>
<evidence type="ECO:0000256" key="3">
    <source>
        <dbReference type="ARBA" id="ARBA00023125"/>
    </source>
</evidence>
<dbReference type="InterPro" id="IPR038488">
    <property type="entry name" value="Integrase_DNA-bd_sf"/>
</dbReference>
<protein>
    <submittedName>
        <fullName evidence="6">Tyrosine-type recombinase/integrase</fullName>
    </submittedName>
</protein>
<evidence type="ECO:0000256" key="1">
    <source>
        <dbReference type="ARBA" id="ARBA00008857"/>
    </source>
</evidence>
<dbReference type="InterPro" id="IPR010998">
    <property type="entry name" value="Integrase_recombinase_N"/>
</dbReference>
<dbReference type="Proteomes" id="UP001528040">
    <property type="component" value="Unassembled WGS sequence"/>
</dbReference>
<evidence type="ECO:0000256" key="2">
    <source>
        <dbReference type="ARBA" id="ARBA00022908"/>
    </source>
</evidence>
<dbReference type="InterPro" id="IPR013762">
    <property type="entry name" value="Integrase-like_cat_sf"/>
</dbReference>
<sequence length="401" mass="44717">MHDLTDRFLRSLTPPETGRLEVSDTKRKGLRLRLSATGKSVWMYEKRVKGGPKRKHTLGSWPAVSLAQARAIALEIEAEASRGIDRVALEKARVLKEEAAKANRSTLQQVIDTYNELHLSQLRTGNERKRQLEAALQSKLNLPISELTHSDLQAAIDEKLLAGRKVFANRIRAALVAFTSWAWMRGYLDDHIGLRLAKPTKESARERVLNLEEVQAIYRTSYELGPLWGPLMRLLLLTGQRRGEIVGLRWDEIDLDATRITKAGSTTKNARPHITHLSAPALAELEALRGNRNGLVFTTTGITPVSGISRMKRRFDELLGEGFEPWRLHDFRTAMATALAEAGEPESVVDRILNHAATGSAPSAVARVYNQAEQLPQRARALERWADMVTGAQGTVVRIAQ</sequence>
<dbReference type="InterPro" id="IPR050808">
    <property type="entry name" value="Phage_Integrase"/>
</dbReference>
<keyword evidence="2" id="KW-0229">DNA integration</keyword>
<evidence type="ECO:0000256" key="4">
    <source>
        <dbReference type="ARBA" id="ARBA00023172"/>
    </source>
</evidence>
<gene>
    <name evidence="6" type="ORF">O2N63_09020</name>
</gene>
<evidence type="ECO:0000259" key="5">
    <source>
        <dbReference type="PROSITE" id="PS51898"/>
    </source>
</evidence>
<proteinExistence type="inferred from homology"/>
<dbReference type="InterPro" id="IPR002104">
    <property type="entry name" value="Integrase_catalytic"/>
</dbReference>
<dbReference type="PANTHER" id="PTHR30629:SF2">
    <property type="entry name" value="PROPHAGE INTEGRASE INTS-RELATED"/>
    <property type="match status" value="1"/>
</dbReference>
<keyword evidence="7" id="KW-1185">Reference proteome</keyword>
<name>A0ABT4W143_9RHOB</name>
<dbReference type="InterPro" id="IPR025166">
    <property type="entry name" value="Integrase_DNA_bind_dom"/>
</dbReference>
<dbReference type="CDD" id="cd00801">
    <property type="entry name" value="INT_P4_C"/>
    <property type="match status" value="1"/>
</dbReference>
<dbReference type="RefSeq" id="WP_271053937.1">
    <property type="nucleotide sequence ID" value="NZ_JAQIIO010000004.1"/>
</dbReference>
<dbReference type="Pfam" id="PF00589">
    <property type="entry name" value="Phage_integrase"/>
    <property type="match status" value="1"/>
</dbReference>
<dbReference type="Gene3D" id="1.10.443.10">
    <property type="entry name" value="Intergrase catalytic core"/>
    <property type="match status" value="1"/>
</dbReference>
<comment type="similarity">
    <text evidence="1">Belongs to the 'phage' integrase family.</text>
</comment>
<keyword evidence="4" id="KW-0233">DNA recombination</keyword>
<dbReference type="Pfam" id="PF13356">
    <property type="entry name" value="Arm-DNA-bind_3"/>
    <property type="match status" value="1"/>
</dbReference>
<dbReference type="PROSITE" id="PS51898">
    <property type="entry name" value="TYR_RECOMBINASE"/>
    <property type="match status" value="1"/>
</dbReference>
<feature type="domain" description="Tyr recombinase" evidence="5">
    <location>
        <begin position="204"/>
        <end position="384"/>
    </location>
</feature>
<comment type="caution">
    <text evidence="6">The sequence shown here is derived from an EMBL/GenBank/DDBJ whole genome shotgun (WGS) entry which is preliminary data.</text>
</comment>
<keyword evidence="3" id="KW-0238">DNA-binding</keyword>
<organism evidence="6 7">
    <name type="scientific">Aliiroseovarius salicola</name>
    <dbReference type="NCBI Taxonomy" id="3009082"/>
    <lineage>
        <taxon>Bacteria</taxon>
        <taxon>Pseudomonadati</taxon>
        <taxon>Pseudomonadota</taxon>
        <taxon>Alphaproteobacteria</taxon>
        <taxon>Rhodobacterales</taxon>
        <taxon>Paracoccaceae</taxon>
        <taxon>Aliiroseovarius</taxon>
    </lineage>
</organism>
<dbReference type="Gene3D" id="3.30.160.390">
    <property type="entry name" value="Integrase, DNA-binding domain"/>
    <property type="match status" value="1"/>
</dbReference>
<evidence type="ECO:0000313" key="7">
    <source>
        <dbReference type="Proteomes" id="UP001528040"/>
    </source>
</evidence>
<dbReference type="EMBL" id="JAQIIO010000004">
    <property type="protein sequence ID" value="MDA5094229.1"/>
    <property type="molecule type" value="Genomic_DNA"/>
</dbReference>
<dbReference type="PANTHER" id="PTHR30629">
    <property type="entry name" value="PROPHAGE INTEGRASE"/>
    <property type="match status" value="1"/>
</dbReference>
<reference evidence="6 7" key="1">
    <citation type="submission" date="2023-01" db="EMBL/GenBank/DDBJ databases">
        <authorList>
            <person name="Yoon J.-W."/>
        </authorList>
    </citation>
    <scope>NUCLEOTIDE SEQUENCE [LARGE SCALE GENOMIC DNA]</scope>
    <source>
        <strain evidence="6 7">KMU-50</strain>
    </source>
</reference>
<evidence type="ECO:0000313" key="6">
    <source>
        <dbReference type="EMBL" id="MDA5094229.1"/>
    </source>
</evidence>
<accession>A0ABT4W143</accession>
<dbReference type="Gene3D" id="1.10.150.130">
    <property type="match status" value="1"/>
</dbReference>